<feature type="domain" description="WYL" evidence="1">
    <location>
        <begin position="5"/>
        <end position="41"/>
    </location>
</feature>
<sequence length="142" mass="16145">MCAQVIPINIYNRNAFTYLLAYSIMKNEYLIFRLDRISDVDLIAKPESFHNLPAPQYPGSETGEEVIIELLPEALWFIEKWGLKNLEFDEKRSAYVGAVKVFNRQWLIRAAISLEGALRILSPADMRAQVAATAKSALKGRQ</sequence>
<evidence type="ECO:0000259" key="1">
    <source>
        <dbReference type="Pfam" id="PF13280"/>
    </source>
</evidence>
<evidence type="ECO:0000313" key="3">
    <source>
        <dbReference type="EMBL" id="NBR93346.1"/>
    </source>
</evidence>
<dbReference type="AlphaFoldDB" id="A0A965GBD9"/>
<dbReference type="InterPro" id="IPR026881">
    <property type="entry name" value="WYL_dom"/>
</dbReference>
<proteinExistence type="predicted"/>
<feature type="domain" description="WCX" evidence="2">
    <location>
        <begin position="64"/>
        <end position="138"/>
    </location>
</feature>
<dbReference type="PROSITE" id="PS52050">
    <property type="entry name" value="WYL"/>
    <property type="match status" value="1"/>
</dbReference>
<organism evidence="3 4">
    <name type="scientific">Candidatus Fonsibacter lacus</name>
    <dbReference type="NCBI Taxonomy" id="2576439"/>
    <lineage>
        <taxon>Bacteria</taxon>
        <taxon>Pseudomonadati</taxon>
        <taxon>Pseudomonadota</taxon>
        <taxon>Alphaproteobacteria</taxon>
        <taxon>Candidatus Pelagibacterales</taxon>
        <taxon>Candidatus Pelagibacterales incertae sedis</taxon>
        <taxon>Candidatus Fonsibacter</taxon>
    </lineage>
</organism>
<evidence type="ECO:0000259" key="2">
    <source>
        <dbReference type="Pfam" id="PF25583"/>
    </source>
</evidence>
<dbReference type="EMBL" id="RFXN01000003">
    <property type="protein sequence ID" value="NBR93346.1"/>
    <property type="molecule type" value="Genomic_DNA"/>
</dbReference>
<dbReference type="InterPro" id="IPR057727">
    <property type="entry name" value="WCX_dom"/>
</dbReference>
<dbReference type="Proteomes" id="UP000740727">
    <property type="component" value="Unassembled WGS sequence"/>
</dbReference>
<protein>
    <submittedName>
        <fullName evidence="3">WYL domain-containing protein</fullName>
    </submittedName>
</protein>
<dbReference type="Pfam" id="PF13280">
    <property type="entry name" value="WYL"/>
    <property type="match status" value="1"/>
</dbReference>
<comment type="caution">
    <text evidence="3">The sequence shown here is derived from an EMBL/GenBank/DDBJ whole genome shotgun (WGS) entry which is preliminary data.</text>
</comment>
<accession>A0A965GBD9</accession>
<evidence type="ECO:0000313" key="4">
    <source>
        <dbReference type="Proteomes" id="UP000740727"/>
    </source>
</evidence>
<name>A0A965GBD9_9PROT</name>
<reference evidence="3" key="1">
    <citation type="submission" date="2018-10" db="EMBL/GenBank/DDBJ databases">
        <title>Iterative Subtractive Binning of Freshwater Chronoseries Metagenomes Recovers Nearly Complete Genomes from over Four Hundred Novel Species.</title>
        <authorList>
            <person name="Rodriguez-R L.M."/>
            <person name="Tsementzi D."/>
            <person name="Luo C."/>
            <person name="Konstantinidis K.T."/>
        </authorList>
    </citation>
    <scope>NUCLEOTIDE SEQUENCE</scope>
    <source>
        <strain evidence="3">WB5_2A_028</strain>
    </source>
</reference>
<gene>
    <name evidence="3" type="ORF">EBT44_00530</name>
</gene>
<dbReference type="Pfam" id="PF25583">
    <property type="entry name" value="WCX"/>
    <property type="match status" value="1"/>
</dbReference>